<comment type="subcellular location">
    <subcellularLocation>
        <location evidence="7">Cell inner membrane</location>
        <topology evidence="7">Multi-pass membrane protein</topology>
    </subcellularLocation>
    <subcellularLocation>
        <location evidence="1">Cell membrane</location>
        <topology evidence="1">Multi-pass membrane protein</topology>
    </subcellularLocation>
</comment>
<dbReference type="PATRIC" id="fig|1231190.3.peg.3366"/>
<dbReference type="Proteomes" id="UP000007374">
    <property type="component" value="Unassembled WGS sequence"/>
</dbReference>
<dbReference type="eggNOG" id="COG4665">
    <property type="taxonomic scope" value="Bacteria"/>
</dbReference>
<evidence type="ECO:0000256" key="7">
    <source>
        <dbReference type="RuleBase" id="RU369079"/>
    </source>
</evidence>
<dbReference type="GO" id="GO:0022857">
    <property type="term" value="F:transmembrane transporter activity"/>
    <property type="evidence" value="ECO:0007669"/>
    <property type="project" value="UniProtKB-UniRule"/>
</dbReference>
<reference evidence="9 10" key="1">
    <citation type="journal article" date="2012" name="J. Bacteriol.">
        <title>Genome Sequence of Nitratireductor indicus Type Strain C115.</title>
        <authorList>
            <person name="Lai Q."/>
            <person name="Li G."/>
            <person name="Yu Z."/>
            <person name="Shao Z."/>
        </authorList>
    </citation>
    <scope>NUCLEOTIDE SEQUENCE [LARGE SCALE GENOMIC DNA]</scope>
    <source>
        <strain evidence="9 10">C115</strain>
    </source>
</reference>
<name>K2N1R5_9HYPH</name>
<organism evidence="9 10">
    <name type="scientific">Nitratireductor indicus C115</name>
    <dbReference type="NCBI Taxonomy" id="1231190"/>
    <lineage>
        <taxon>Bacteria</taxon>
        <taxon>Pseudomonadati</taxon>
        <taxon>Pseudomonadota</taxon>
        <taxon>Alphaproteobacteria</taxon>
        <taxon>Hyphomicrobiales</taxon>
        <taxon>Phyllobacteriaceae</taxon>
        <taxon>Nitratireductor</taxon>
    </lineage>
</organism>
<gene>
    <name evidence="9" type="ORF">NA8A_16266</name>
</gene>
<evidence type="ECO:0000256" key="4">
    <source>
        <dbReference type="ARBA" id="ARBA00022692"/>
    </source>
</evidence>
<protein>
    <recommendedName>
        <fullName evidence="7">TRAP transporter small permease protein</fullName>
    </recommendedName>
</protein>
<dbReference type="STRING" id="721133.SAMN05216176_11154"/>
<evidence type="ECO:0000256" key="6">
    <source>
        <dbReference type="ARBA" id="ARBA00023136"/>
    </source>
</evidence>
<keyword evidence="5 7" id="KW-1133">Transmembrane helix</keyword>
<evidence type="ECO:0000256" key="5">
    <source>
        <dbReference type="ARBA" id="ARBA00022989"/>
    </source>
</evidence>
<dbReference type="InterPro" id="IPR055348">
    <property type="entry name" value="DctQ"/>
</dbReference>
<feature type="transmembrane region" description="Helical" evidence="7">
    <location>
        <begin position="71"/>
        <end position="92"/>
    </location>
</feature>
<evidence type="ECO:0000256" key="1">
    <source>
        <dbReference type="ARBA" id="ARBA00004651"/>
    </source>
</evidence>
<evidence type="ECO:0000313" key="10">
    <source>
        <dbReference type="Proteomes" id="UP000007374"/>
    </source>
</evidence>
<comment type="subunit">
    <text evidence="7">The complex comprises the extracytoplasmic solute receptor protein and the two transmembrane proteins.</text>
</comment>
<evidence type="ECO:0000259" key="8">
    <source>
        <dbReference type="Pfam" id="PF04290"/>
    </source>
</evidence>
<dbReference type="EMBL" id="AMSI01000011">
    <property type="protein sequence ID" value="EKF41423.1"/>
    <property type="molecule type" value="Genomic_DNA"/>
</dbReference>
<sequence length="241" mass="25452">MVGGPQGLIAKGFCAVRLGQAVKAVPACLRRAVRKADSGEDMAREFTYTGNSQAGAEGLLLRALRVALSGLSWLGGIWLVALMTLICCDVIGRSFFNAPITGVAEIAAFSVIGIVSLQLPETILHNRLTRTDLIIAPLRRSFPMGGNLIEALFALAGLAVFAVTLVGSVEFLMKSISSDEFYGVQGVFTFPTWPVRLMLVIGITASAIAFLVQIIFRLASAAGASRAPEDTTAGHVEGDIQ</sequence>
<keyword evidence="10" id="KW-1185">Reference proteome</keyword>
<proteinExistence type="inferred from homology"/>
<evidence type="ECO:0000313" key="9">
    <source>
        <dbReference type="EMBL" id="EKF41423.1"/>
    </source>
</evidence>
<feature type="transmembrane region" description="Helical" evidence="7">
    <location>
        <begin position="98"/>
        <end position="117"/>
    </location>
</feature>
<accession>K2N1R5</accession>
<feature type="transmembrane region" description="Helical" evidence="7">
    <location>
        <begin position="148"/>
        <end position="173"/>
    </location>
</feature>
<keyword evidence="2 7" id="KW-0813">Transport</keyword>
<keyword evidence="6 7" id="KW-0472">Membrane</keyword>
<feature type="transmembrane region" description="Helical" evidence="7">
    <location>
        <begin position="193"/>
        <end position="216"/>
    </location>
</feature>
<dbReference type="GO" id="GO:0005886">
    <property type="term" value="C:plasma membrane"/>
    <property type="evidence" value="ECO:0007669"/>
    <property type="project" value="UniProtKB-SubCell"/>
</dbReference>
<evidence type="ECO:0000256" key="3">
    <source>
        <dbReference type="ARBA" id="ARBA00022475"/>
    </source>
</evidence>
<dbReference type="Pfam" id="PF04290">
    <property type="entry name" value="DctQ"/>
    <property type="match status" value="1"/>
</dbReference>
<comment type="caution">
    <text evidence="9">The sequence shown here is derived from an EMBL/GenBank/DDBJ whole genome shotgun (WGS) entry which is preliminary data.</text>
</comment>
<comment type="function">
    <text evidence="7">Part of the tripartite ATP-independent periplasmic (TRAP) transport system.</text>
</comment>
<keyword evidence="7" id="KW-0997">Cell inner membrane</keyword>
<keyword evidence="4 7" id="KW-0812">Transmembrane</keyword>
<dbReference type="AlphaFoldDB" id="K2N1R5"/>
<keyword evidence="3" id="KW-1003">Cell membrane</keyword>
<evidence type="ECO:0000256" key="2">
    <source>
        <dbReference type="ARBA" id="ARBA00022448"/>
    </source>
</evidence>
<comment type="similarity">
    <text evidence="7">Belongs to the TRAP transporter small permease family.</text>
</comment>
<feature type="domain" description="Tripartite ATP-independent periplasmic transporters DctQ component" evidence="8">
    <location>
        <begin position="82"/>
        <end position="215"/>
    </location>
</feature>